<gene>
    <name evidence="11" type="ORF">PGLA2088_LOCUS12755</name>
</gene>
<keyword evidence="2" id="KW-0723">Serine/threonine-protein kinase</keyword>
<dbReference type="Gene3D" id="1.10.510.10">
    <property type="entry name" value="Transferase(Phosphotransferase) domain 1"/>
    <property type="match status" value="1"/>
</dbReference>
<evidence type="ECO:0000256" key="5">
    <source>
        <dbReference type="ARBA" id="ARBA00022777"/>
    </source>
</evidence>
<feature type="compositionally biased region" description="Low complexity" evidence="9">
    <location>
        <begin position="236"/>
        <end position="258"/>
    </location>
</feature>
<comment type="caution">
    <text evidence="11">The sequence shown here is derived from an EMBL/GenBank/DDBJ whole genome shotgun (WGS) entry which is preliminary data.</text>
</comment>
<reference evidence="11" key="1">
    <citation type="submission" date="2021-02" db="EMBL/GenBank/DDBJ databases">
        <authorList>
            <person name="Dougan E. K."/>
            <person name="Rhodes N."/>
            <person name="Thang M."/>
            <person name="Chan C."/>
        </authorList>
    </citation>
    <scope>NUCLEOTIDE SEQUENCE</scope>
</reference>
<protein>
    <recommendedName>
        <fullName evidence="1">non-specific serine/threonine protein kinase</fullName>
        <ecNumber evidence="1">2.7.11.1</ecNumber>
    </recommendedName>
</protein>
<keyword evidence="6" id="KW-0067">ATP-binding</keyword>
<feature type="non-terminal residue" evidence="11">
    <location>
        <position position="435"/>
    </location>
</feature>
<evidence type="ECO:0000313" key="12">
    <source>
        <dbReference type="Proteomes" id="UP000626109"/>
    </source>
</evidence>
<evidence type="ECO:0000256" key="4">
    <source>
        <dbReference type="ARBA" id="ARBA00022741"/>
    </source>
</evidence>
<dbReference type="PANTHER" id="PTHR44899:SF3">
    <property type="entry name" value="SERINE_THREONINE-PROTEIN KINASE NEK1"/>
    <property type="match status" value="1"/>
</dbReference>
<dbReference type="EC" id="2.7.11.1" evidence="1"/>
<dbReference type="SMART" id="SM00220">
    <property type="entry name" value="S_TKc"/>
    <property type="match status" value="1"/>
</dbReference>
<feature type="region of interest" description="Disordered" evidence="9">
    <location>
        <begin position="206"/>
        <end position="258"/>
    </location>
</feature>
<keyword evidence="4" id="KW-0547">Nucleotide-binding</keyword>
<evidence type="ECO:0000259" key="10">
    <source>
        <dbReference type="PROSITE" id="PS50011"/>
    </source>
</evidence>
<evidence type="ECO:0000256" key="1">
    <source>
        <dbReference type="ARBA" id="ARBA00012513"/>
    </source>
</evidence>
<keyword evidence="3" id="KW-0808">Transferase</keyword>
<name>A0A813IV03_POLGL</name>
<dbReference type="PROSITE" id="PS00108">
    <property type="entry name" value="PROTEIN_KINASE_ST"/>
    <property type="match status" value="1"/>
</dbReference>
<evidence type="ECO:0000256" key="3">
    <source>
        <dbReference type="ARBA" id="ARBA00022679"/>
    </source>
</evidence>
<dbReference type="AlphaFoldDB" id="A0A813IV03"/>
<feature type="compositionally biased region" description="Pro residues" evidence="9">
    <location>
        <begin position="400"/>
        <end position="414"/>
    </location>
</feature>
<feature type="region of interest" description="Disordered" evidence="9">
    <location>
        <begin position="374"/>
        <end position="435"/>
    </location>
</feature>
<dbReference type="GO" id="GO:0004674">
    <property type="term" value="F:protein serine/threonine kinase activity"/>
    <property type="evidence" value="ECO:0007669"/>
    <property type="project" value="UniProtKB-KW"/>
</dbReference>
<dbReference type="InterPro" id="IPR008271">
    <property type="entry name" value="Ser/Thr_kinase_AS"/>
</dbReference>
<feature type="domain" description="Protein kinase" evidence="10">
    <location>
        <begin position="1"/>
        <end position="171"/>
    </location>
</feature>
<dbReference type="PANTHER" id="PTHR44899">
    <property type="entry name" value="CAMK FAMILY PROTEIN KINASE"/>
    <property type="match status" value="1"/>
</dbReference>
<evidence type="ECO:0000256" key="8">
    <source>
        <dbReference type="ARBA" id="ARBA00048679"/>
    </source>
</evidence>
<evidence type="ECO:0000256" key="6">
    <source>
        <dbReference type="ARBA" id="ARBA00022840"/>
    </source>
</evidence>
<dbReference type="InterPro" id="IPR051131">
    <property type="entry name" value="NEK_Ser/Thr_kinase_NIMA"/>
</dbReference>
<evidence type="ECO:0000256" key="7">
    <source>
        <dbReference type="ARBA" id="ARBA00047899"/>
    </source>
</evidence>
<dbReference type="Pfam" id="PF00069">
    <property type="entry name" value="Pkinase"/>
    <property type="match status" value="1"/>
</dbReference>
<dbReference type="Proteomes" id="UP000626109">
    <property type="component" value="Unassembled WGS sequence"/>
</dbReference>
<evidence type="ECO:0000256" key="9">
    <source>
        <dbReference type="SAM" id="MobiDB-lite"/>
    </source>
</evidence>
<comment type="catalytic activity">
    <reaction evidence="7">
        <text>L-threonyl-[protein] + ATP = O-phospho-L-threonyl-[protein] + ADP + H(+)</text>
        <dbReference type="Rhea" id="RHEA:46608"/>
        <dbReference type="Rhea" id="RHEA-COMP:11060"/>
        <dbReference type="Rhea" id="RHEA-COMP:11605"/>
        <dbReference type="ChEBI" id="CHEBI:15378"/>
        <dbReference type="ChEBI" id="CHEBI:30013"/>
        <dbReference type="ChEBI" id="CHEBI:30616"/>
        <dbReference type="ChEBI" id="CHEBI:61977"/>
        <dbReference type="ChEBI" id="CHEBI:456216"/>
        <dbReference type="EC" id="2.7.11.1"/>
    </reaction>
</comment>
<feature type="compositionally biased region" description="Acidic residues" evidence="9">
    <location>
        <begin position="206"/>
        <end position="220"/>
    </location>
</feature>
<feature type="non-terminal residue" evidence="11">
    <location>
        <position position="1"/>
    </location>
</feature>
<dbReference type="EMBL" id="CAJNNW010015100">
    <property type="protein sequence ID" value="CAE8657339.1"/>
    <property type="molecule type" value="Genomic_DNA"/>
</dbReference>
<keyword evidence="5" id="KW-0418">Kinase</keyword>
<feature type="region of interest" description="Disordered" evidence="9">
    <location>
        <begin position="303"/>
        <end position="327"/>
    </location>
</feature>
<evidence type="ECO:0000256" key="2">
    <source>
        <dbReference type="ARBA" id="ARBA00022527"/>
    </source>
</evidence>
<accession>A0A813IV03</accession>
<dbReference type="InterPro" id="IPR011009">
    <property type="entry name" value="Kinase-like_dom_sf"/>
</dbReference>
<dbReference type="InterPro" id="IPR000719">
    <property type="entry name" value="Prot_kinase_dom"/>
</dbReference>
<dbReference type="GO" id="GO:0005524">
    <property type="term" value="F:ATP binding"/>
    <property type="evidence" value="ECO:0007669"/>
    <property type="project" value="UniProtKB-KW"/>
</dbReference>
<comment type="catalytic activity">
    <reaction evidence="8">
        <text>L-seryl-[protein] + ATP = O-phospho-L-seryl-[protein] + ADP + H(+)</text>
        <dbReference type="Rhea" id="RHEA:17989"/>
        <dbReference type="Rhea" id="RHEA-COMP:9863"/>
        <dbReference type="Rhea" id="RHEA-COMP:11604"/>
        <dbReference type="ChEBI" id="CHEBI:15378"/>
        <dbReference type="ChEBI" id="CHEBI:29999"/>
        <dbReference type="ChEBI" id="CHEBI:30616"/>
        <dbReference type="ChEBI" id="CHEBI:83421"/>
        <dbReference type="ChEBI" id="CHEBI:456216"/>
        <dbReference type="EC" id="2.7.11.1"/>
    </reaction>
</comment>
<sequence length="435" mass="47501">RADSEYFPVHQVSSWTAQLAHALQYCHRRLRILHRDLKPSNVFLSADCTQTYLGDFGIAKELGSTRMLCNTFIGTQMYMSPEVLKMQLYGLKSDVWGLGMILYEMCALQRVFQNKNTIALMQAIVAPGQPPPFPPEAGYPEELQELCYEMLLKEVDLRPTLGELLSRRPFLRCVAEELERSCNWTETLLEDTLPSVEEEEFCLGDADFLDDDPDVEDEDTSAAWPDADGTPLDIQPEGSAPEGSAPASPTAPGPLGSGVICRQSSLKVDGQTGRPAAFVTFAAESAQRLTKATLLSEMPHTKSLSAGKADDPMPMKGWGQPPPPLAFSAPPRWLMAAVSQPEGPKAAADAVHEAAKVQDLVELTLRRRELEAVLAGAQVSEDEEEEPPPPTSPHSRPAPFFAPLPPLPPLPPSPVQAWSCSSPEEPAGQLRPVDQ</sequence>
<dbReference type="SUPFAM" id="SSF56112">
    <property type="entry name" value="Protein kinase-like (PK-like)"/>
    <property type="match status" value="1"/>
</dbReference>
<proteinExistence type="predicted"/>
<dbReference type="PROSITE" id="PS50011">
    <property type="entry name" value="PROTEIN_KINASE_DOM"/>
    <property type="match status" value="1"/>
</dbReference>
<organism evidence="11 12">
    <name type="scientific">Polarella glacialis</name>
    <name type="common">Dinoflagellate</name>
    <dbReference type="NCBI Taxonomy" id="89957"/>
    <lineage>
        <taxon>Eukaryota</taxon>
        <taxon>Sar</taxon>
        <taxon>Alveolata</taxon>
        <taxon>Dinophyceae</taxon>
        <taxon>Suessiales</taxon>
        <taxon>Suessiaceae</taxon>
        <taxon>Polarella</taxon>
    </lineage>
</organism>
<evidence type="ECO:0000313" key="11">
    <source>
        <dbReference type="EMBL" id="CAE8657339.1"/>
    </source>
</evidence>